<evidence type="ECO:0000256" key="2">
    <source>
        <dbReference type="ARBA" id="ARBA00022801"/>
    </source>
</evidence>
<evidence type="ECO:0000259" key="6">
    <source>
        <dbReference type="Pfam" id="PF13361"/>
    </source>
</evidence>
<dbReference type="InterPro" id="IPR027417">
    <property type="entry name" value="P-loop_NTPase"/>
</dbReference>
<evidence type="ECO:0000256" key="4">
    <source>
        <dbReference type="ARBA" id="ARBA00022840"/>
    </source>
</evidence>
<keyword evidence="1" id="KW-0547">Nucleotide-binding</keyword>
<dbReference type="AlphaFoldDB" id="A0A1G7Y170"/>
<reference evidence="7 8" key="1">
    <citation type="submission" date="2016-10" db="EMBL/GenBank/DDBJ databases">
        <authorList>
            <person name="de Groot N.N."/>
        </authorList>
    </citation>
    <scope>NUCLEOTIDE SEQUENCE [LARGE SCALE GENOMIC DNA]</scope>
    <source>
        <strain evidence="7 8">CGMCC 4.1859</strain>
    </source>
</reference>
<keyword evidence="2" id="KW-0378">Hydrolase</keyword>
<feature type="domain" description="UvrD-like helicase C-terminal" evidence="6">
    <location>
        <begin position="1"/>
        <end position="60"/>
    </location>
</feature>
<organism evidence="7 8">
    <name type="scientific">Streptomyces griseoaurantiacus</name>
    <dbReference type="NCBI Taxonomy" id="68213"/>
    <lineage>
        <taxon>Bacteria</taxon>
        <taxon>Bacillati</taxon>
        <taxon>Actinomycetota</taxon>
        <taxon>Actinomycetes</taxon>
        <taxon>Kitasatosporales</taxon>
        <taxon>Streptomycetaceae</taxon>
        <taxon>Streptomyces</taxon>
        <taxon>Streptomyces aurantiacus group</taxon>
    </lineage>
</organism>
<sequence length="79" mass="8769">MSTAHKAKGREWPCVKIADDFTPPKDTDKHDDTGRPVPGPISDSEARLAYVAVTRTRRRLDLGGLSWIHEHPDGNPPAR</sequence>
<evidence type="ECO:0000313" key="8">
    <source>
        <dbReference type="Proteomes" id="UP000198614"/>
    </source>
</evidence>
<dbReference type="GO" id="GO:0004386">
    <property type="term" value="F:helicase activity"/>
    <property type="evidence" value="ECO:0007669"/>
    <property type="project" value="UniProtKB-KW"/>
</dbReference>
<dbReference type="Gene3D" id="3.40.50.300">
    <property type="entry name" value="P-loop containing nucleotide triphosphate hydrolases"/>
    <property type="match status" value="1"/>
</dbReference>
<accession>A0A1G7Y170</accession>
<keyword evidence="4" id="KW-0067">ATP-binding</keyword>
<dbReference type="Pfam" id="PF13361">
    <property type="entry name" value="UvrD_C"/>
    <property type="match status" value="1"/>
</dbReference>
<feature type="compositionally biased region" description="Basic and acidic residues" evidence="5">
    <location>
        <begin position="9"/>
        <end position="34"/>
    </location>
</feature>
<protein>
    <submittedName>
        <fullName evidence="7">UvrD-like helicase C-terminal domain-containing protein</fullName>
    </submittedName>
</protein>
<dbReference type="GO" id="GO:0016787">
    <property type="term" value="F:hydrolase activity"/>
    <property type="evidence" value="ECO:0007669"/>
    <property type="project" value="UniProtKB-KW"/>
</dbReference>
<dbReference type="GO" id="GO:0005524">
    <property type="term" value="F:ATP binding"/>
    <property type="evidence" value="ECO:0007669"/>
    <property type="project" value="UniProtKB-KW"/>
</dbReference>
<evidence type="ECO:0000256" key="1">
    <source>
        <dbReference type="ARBA" id="ARBA00022741"/>
    </source>
</evidence>
<proteinExistence type="predicted"/>
<dbReference type="Proteomes" id="UP000198614">
    <property type="component" value="Unassembled WGS sequence"/>
</dbReference>
<evidence type="ECO:0000313" key="7">
    <source>
        <dbReference type="EMBL" id="SDG89690.1"/>
    </source>
</evidence>
<dbReference type="EMBL" id="FNAX01000035">
    <property type="protein sequence ID" value="SDG89690.1"/>
    <property type="molecule type" value="Genomic_DNA"/>
</dbReference>
<dbReference type="SUPFAM" id="SSF52540">
    <property type="entry name" value="P-loop containing nucleoside triphosphate hydrolases"/>
    <property type="match status" value="1"/>
</dbReference>
<name>A0A1G7Y170_9ACTN</name>
<gene>
    <name evidence="7" type="ORF">SAMN05216260_13523</name>
</gene>
<keyword evidence="3 7" id="KW-0347">Helicase</keyword>
<evidence type="ECO:0000256" key="5">
    <source>
        <dbReference type="SAM" id="MobiDB-lite"/>
    </source>
</evidence>
<dbReference type="InterPro" id="IPR014017">
    <property type="entry name" value="DNA_helicase_UvrD-like_C"/>
</dbReference>
<evidence type="ECO:0000256" key="3">
    <source>
        <dbReference type="ARBA" id="ARBA00022806"/>
    </source>
</evidence>
<feature type="region of interest" description="Disordered" evidence="5">
    <location>
        <begin position="1"/>
        <end position="43"/>
    </location>
</feature>